<keyword evidence="2 5" id="KW-0560">Oxidoreductase</keyword>
<dbReference type="GO" id="GO:0016620">
    <property type="term" value="F:oxidoreductase activity, acting on the aldehyde or oxo group of donors, NAD or NADP as acceptor"/>
    <property type="evidence" value="ECO:0007669"/>
    <property type="project" value="InterPro"/>
</dbReference>
<evidence type="ECO:0000256" key="5">
    <source>
        <dbReference type="RuleBase" id="RU003345"/>
    </source>
</evidence>
<reference evidence="7" key="1">
    <citation type="submission" date="2014-11" db="EMBL/GenBank/DDBJ databases">
        <authorList>
            <person name="Otto D Thomas"/>
            <person name="Naeem Raeece"/>
        </authorList>
    </citation>
    <scope>NUCLEOTIDE SEQUENCE</scope>
</reference>
<dbReference type="PROSITE" id="PS00687">
    <property type="entry name" value="ALDEHYDE_DEHYDR_GLU"/>
    <property type="match status" value="1"/>
</dbReference>
<name>A0A0G4G7F9_9ALVE</name>
<accession>A0A0G4G7F9</accession>
<evidence type="ECO:0000313" key="7">
    <source>
        <dbReference type="EMBL" id="CEM24293.1"/>
    </source>
</evidence>
<comment type="similarity">
    <text evidence="1 5">Belongs to the aldehyde dehydrogenase family.</text>
</comment>
<protein>
    <recommendedName>
        <fullName evidence="6">Aldehyde dehydrogenase domain-containing protein</fullName>
    </recommendedName>
</protein>
<gene>
    <name evidence="7" type="ORF">Cvel_4262</name>
</gene>
<dbReference type="VEuPathDB" id="CryptoDB:Cvel_4262"/>
<dbReference type="Gene3D" id="3.40.605.10">
    <property type="entry name" value="Aldehyde Dehydrogenase, Chain A, domain 1"/>
    <property type="match status" value="1"/>
</dbReference>
<dbReference type="FunFam" id="3.40.605.10:FF:000007">
    <property type="entry name" value="NAD/NADP-dependent betaine aldehyde dehydrogenase"/>
    <property type="match status" value="1"/>
</dbReference>
<dbReference type="AlphaFoldDB" id="A0A0G4G7F9"/>
<dbReference type="FunFam" id="3.40.309.10:FF:000012">
    <property type="entry name" value="Betaine aldehyde dehydrogenase"/>
    <property type="match status" value="1"/>
</dbReference>
<dbReference type="InterPro" id="IPR015590">
    <property type="entry name" value="Aldehyde_DH_dom"/>
</dbReference>
<dbReference type="PANTHER" id="PTHR43860">
    <property type="entry name" value="BETAINE ALDEHYDE DEHYDROGENASE"/>
    <property type="match status" value="1"/>
</dbReference>
<dbReference type="PhylomeDB" id="A0A0G4G7F9"/>
<dbReference type="SUPFAM" id="SSF53720">
    <property type="entry name" value="ALDH-like"/>
    <property type="match status" value="1"/>
</dbReference>
<dbReference type="InterPro" id="IPR016162">
    <property type="entry name" value="Ald_DH_N"/>
</dbReference>
<dbReference type="EMBL" id="CDMZ01000937">
    <property type="protein sequence ID" value="CEM24293.1"/>
    <property type="molecule type" value="Genomic_DNA"/>
</dbReference>
<evidence type="ECO:0000256" key="1">
    <source>
        <dbReference type="ARBA" id="ARBA00009986"/>
    </source>
</evidence>
<dbReference type="InterPro" id="IPR029510">
    <property type="entry name" value="Ald_DH_CS_GLU"/>
</dbReference>
<sequence length="511" mass="55561">MAGMCVPEDLQKNKPLGLQGKCLFIDNDFVAPDSDDFFDTFDPSTGEVLCKLPNASEAIVDKAFKSCEKARKGWASTPAAERAAVMEKIAELVLKNKERLAAIECWDCGKALRECEVDMDGVADAFKFNAQMALSMEGFNEDKDTPLPDYKVRVQWEPIGVMCLITPWNYPLLMAVQKVAASIGAGCTAVLKPSEYAPLTCIELAQICKEAGLPAGVLNVLTGVGAKTGAAMTKHPLPRKVSFTGSVATGKAIMRSCADTLKAVHLELGGKSPMIVFEDADREATIDWIMTGIFWGAGQVCSATSRVMIQEGIYEDFLKGLQETVGKLKVGPGFAKDTDFGPLVSVQQYEKVLNFLKVAKEEGLRPLVGGTVDRPAEVAGTKGYYVQPAVFVDVPVSSRLWKEEIFGPVVCIRSFKTEEEAVSLANDTEYGLGAAVMTKDLKRARRVTEAIESGTVWENCSQPVLQNQPFGGFKQSGFGKECGREGFMEYLQGKAIFSVQPGYHETTFLKK</sequence>
<feature type="active site" evidence="4">
    <location>
        <position position="267"/>
    </location>
</feature>
<organism evidence="7">
    <name type="scientific">Chromera velia CCMP2878</name>
    <dbReference type="NCBI Taxonomy" id="1169474"/>
    <lineage>
        <taxon>Eukaryota</taxon>
        <taxon>Sar</taxon>
        <taxon>Alveolata</taxon>
        <taxon>Colpodellida</taxon>
        <taxon>Chromeraceae</taxon>
        <taxon>Chromera</taxon>
    </lineage>
</organism>
<evidence type="ECO:0000259" key="6">
    <source>
        <dbReference type="Pfam" id="PF00171"/>
    </source>
</evidence>
<dbReference type="InterPro" id="IPR016163">
    <property type="entry name" value="Ald_DH_C"/>
</dbReference>
<dbReference type="Pfam" id="PF00171">
    <property type="entry name" value="Aldedh"/>
    <property type="match status" value="1"/>
</dbReference>
<proteinExistence type="inferred from homology"/>
<evidence type="ECO:0000256" key="2">
    <source>
        <dbReference type="ARBA" id="ARBA00023002"/>
    </source>
</evidence>
<keyword evidence="3" id="KW-0520">NAD</keyword>
<evidence type="ECO:0000256" key="3">
    <source>
        <dbReference type="ARBA" id="ARBA00023027"/>
    </source>
</evidence>
<dbReference type="Gene3D" id="3.40.309.10">
    <property type="entry name" value="Aldehyde Dehydrogenase, Chain A, domain 2"/>
    <property type="match status" value="1"/>
</dbReference>
<dbReference type="PANTHER" id="PTHR43860:SF2">
    <property type="entry name" value="BETAINE ALDEHYDE DEHYDROGENASE-RELATED"/>
    <property type="match status" value="1"/>
</dbReference>
<feature type="domain" description="Aldehyde dehydrogenase" evidence="6">
    <location>
        <begin position="29"/>
        <end position="495"/>
    </location>
</feature>
<dbReference type="InterPro" id="IPR016161">
    <property type="entry name" value="Ald_DH/histidinol_DH"/>
</dbReference>
<evidence type="ECO:0000256" key="4">
    <source>
        <dbReference type="PROSITE-ProRule" id="PRU10007"/>
    </source>
</evidence>